<evidence type="ECO:0000256" key="2">
    <source>
        <dbReference type="ARBA" id="ARBA00004604"/>
    </source>
</evidence>
<dbReference type="SUPFAM" id="SSF52954">
    <property type="entry name" value="Class II aaRS ABD-related"/>
    <property type="match status" value="1"/>
</dbReference>
<dbReference type="EMBL" id="UYJE01007506">
    <property type="protein sequence ID" value="VDI55459.1"/>
    <property type="molecule type" value="Genomic_DNA"/>
</dbReference>
<dbReference type="OrthoDB" id="1638493at2759"/>
<sequence length="319" mass="37368">LPYRKKQVVGPALEQPWCQWKILQRLRTTITLGAVLSAGHMPNTGTKKKWINKERVLVFSSRGVSYRARHLMKDLRTLMPHSKAESKMDKKDQLFVVNEICEMKNCNKCIFFEAKKRKDLYMWIANAPRGPSVKFLVENVHTMLELKMTGNCLKGSRPLLSFDKTFDSEPHWTLMKELFTQIFSTPNYHPKSQPFYDNVYTFSIHDNRIWFRNYQILEEDGSLAEIGPRFVLNPIRMFSGSFGGPTLYQNPTFVSPNEYRRSLKQKVAMKYIDKLHSKQARKDRYLPDSYKMDPTDEVFVTIRPEDAKGADKNTFYRVT</sequence>
<dbReference type="PANTHER" id="PTHR13634:SF0">
    <property type="entry name" value="RIBOSOME BIOGENESIS PROTEIN BRX1 HOMOLOG"/>
    <property type="match status" value="1"/>
</dbReference>
<comment type="function">
    <text evidence="1">Required for biogenesis of the 60S ribosomal subunit.</text>
</comment>
<dbReference type="AlphaFoldDB" id="A0A8B6FVS9"/>
<evidence type="ECO:0000259" key="7">
    <source>
        <dbReference type="PROSITE" id="PS50833"/>
    </source>
</evidence>
<evidence type="ECO:0000256" key="4">
    <source>
        <dbReference type="ARBA" id="ARBA00020522"/>
    </source>
</evidence>
<feature type="domain" description="Brix" evidence="7">
    <location>
        <begin position="54"/>
        <end position="243"/>
    </location>
</feature>
<comment type="caution">
    <text evidence="8">The sequence shown here is derived from an EMBL/GenBank/DDBJ whole genome shotgun (WGS) entry which is preliminary data.</text>
</comment>
<protein>
    <recommendedName>
        <fullName evidence="4">Ribosome biogenesis protein BRX1 homolog</fullName>
    </recommendedName>
</protein>
<reference evidence="8" key="1">
    <citation type="submission" date="2018-11" db="EMBL/GenBank/DDBJ databases">
        <authorList>
            <person name="Alioto T."/>
            <person name="Alioto T."/>
        </authorList>
    </citation>
    <scope>NUCLEOTIDE SEQUENCE</scope>
</reference>
<dbReference type="Proteomes" id="UP000596742">
    <property type="component" value="Unassembled WGS sequence"/>
</dbReference>
<dbReference type="GO" id="GO:0005730">
    <property type="term" value="C:nucleolus"/>
    <property type="evidence" value="ECO:0007669"/>
    <property type="project" value="UniProtKB-SubCell"/>
</dbReference>
<dbReference type="InterPro" id="IPR026532">
    <property type="entry name" value="BRX1"/>
</dbReference>
<comment type="similarity">
    <text evidence="3">Belongs to the BRX1 family.</text>
</comment>
<dbReference type="GO" id="GO:0019843">
    <property type="term" value="F:rRNA binding"/>
    <property type="evidence" value="ECO:0007669"/>
    <property type="project" value="InterPro"/>
</dbReference>
<dbReference type="FunFam" id="3.40.50.10480:FF:000003">
    <property type="entry name" value="Ribosome biogenesis protein BRX1"/>
    <property type="match status" value="1"/>
</dbReference>
<dbReference type="InterPro" id="IPR007109">
    <property type="entry name" value="Brix"/>
</dbReference>
<keyword evidence="5" id="KW-0690">Ribosome biogenesis</keyword>
<comment type="subcellular location">
    <subcellularLocation>
        <location evidence="2">Nucleus</location>
        <location evidence="2">Nucleolus</location>
    </subcellularLocation>
</comment>
<dbReference type="PANTHER" id="PTHR13634">
    <property type="entry name" value="RIBOSOME BIOGENESIS PROTEIN BRIX"/>
    <property type="match status" value="1"/>
</dbReference>
<dbReference type="Gene3D" id="3.40.50.10480">
    <property type="entry name" value="Probable brix-domain ribosomal biogenesis protein"/>
    <property type="match status" value="1"/>
</dbReference>
<organism evidence="8 9">
    <name type="scientific">Mytilus galloprovincialis</name>
    <name type="common">Mediterranean mussel</name>
    <dbReference type="NCBI Taxonomy" id="29158"/>
    <lineage>
        <taxon>Eukaryota</taxon>
        <taxon>Metazoa</taxon>
        <taxon>Spiralia</taxon>
        <taxon>Lophotrochozoa</taxon>
        <taxon>Mollusca</taxon>
        <taxon>Bivalvia</taxon>
        <taxon>Autobranchia</taxon>
        <taxon>Pteriomorphia</taxon>
        <taxon>Mytilida</taxon>
        <taxon>Mytiloidea</taxon>
        <taxon>Mytilidae</taxon>
        <taxon>Mytilinae</taxon>
        <taxon>Mytilus</taxon>
    </lineage>
</organism>
<gene>
    <name evidence="8" type="ORF">MGAL_10B085706</name>
</gene>
<dbReference type="SMART" id="SM00879">
    <property type="entry name" value="Brix"/>
    <property type="match status" value="1"/>
</dbReference>
<proteinExistence type="inferred from homology"/>
<evidence type="ECO:0000313" key="9">
    <source>
        <dbReference type="Proteomes" id="UP000596742"/>
    </source>
</evidence>
<keyword evidence="9" id="KW-1185">Reference proteome</keyword>
<dbReference type="GO" id="GO:0000027">
    <property type="term" value="P:ribosomal large subunit assembly"/>
    <property type="evidence" value="ECO:0007669"/>
    <property type="project" value="TreeGrafter"/>
</dbReference>
<evidence type="ECO:0000256" key="5">
    <source>
        <dbReference type="ARBA" id="ARBA00022517"/>
    </source>
</evidence>
<evidence type="ECO:0000313" key="8">
    <source>
        <dbReference type="EMBL" id="VDI55459.1"/>
    </source>
</evidence>
<name>A0A8B6FVS9_MYTGA</name>
<dbReference type="PROSITE" id="PS50833">
    <property type="entry name" value="BRIX"/>
    <property type="match status" value="1"/>
</dbReference>
<accession>A0A8B6FVS9</accession>
<dbReference type="GO" id="GO:0006364">
    <property type="term" value="P:rRNA processing"/>
    <property type="evidence" value="ECO:0007669"/>
    <property type="project" value="InterPro"/>
</dbReference>
<evidence type="ECO:0000256" key="1">
    <source>
        <dbReference type="ARBA" id="ARBA00003439"/>
    </source>
</evidence>
<dbReference type="Pfam" id="PF04427">
    <property type="entry name" value="Brix"/>
    <property type="match status" value="1"/>
</dbReference>
<feature type="non-terminal residue" evidence="8">
    <location>
        <position position="319"/>
    </location>
</feature>
<keyword evidence="6" id="KW-0539">Nucleus</keyword>
<evidence type="ECO:0000256" key="3">
    <source>
        <dbReference type="ARBA" id="ARBA00006369"/>
    </source>
</evidence>
<evidence type="ECO:0000256" key="6">
    <source>
        <dbReference type="ARBA" id="ARBA00023242"/>
    </source>
</evidence>